<evidence type="ECO:0000313" key="1">
    <source>
        <dbReference type="EMBL" id="OLN26114.1"/>
    </source>
</evidence>
<dbReference type="Proteomes" id="UP000186102">
    <property type="component" value="Unassembled WGS sequence"/>
</dbReference>
<evidence type="ECO:0000313" key="2">
    <source>
        <dbReference type="Proteomes" id="UP000186102"/>
    </source>
</evidence>
<reference evidence="1 2" key="1">
    <citation type="submission" date="2016-09" db="EMBL/GenBank/DDBJ databases">
        <title>Complete genome of Desulfosporosinus sp. OL.</title>
        <authorList>
            <person name="Mardanov A."/>
            <person name="Beletsky A."/>
            <person name="Panova A."/>
            <person name="Karnachuk O."/>
            <person name="Ravin N."/>
        </authorList>
    </citation>
    <scope>NUCLEOTIDE SEQUENCE [LARGE SCALE GENOMIC DNA]</scope>
    <source>
        <strain evidence="1 2">OL</strain>
    </source>
</reference>
<proteinExistence type="predicted"/>
<dbReference type="RefSeq" id="WP_170871612.1">
    <property type="nucleotide sequence ID" value="NZ_MLBF01000087.1"/>
</dbReference>
<dbReference type="STRING" id="1888891.DSOL_5118"/>
<accession>A0A1Q8QFK7</accession>
<protein>
    <submittedName>
        <fullName evidence="1">Uncharacterized protein</fullName>
    </submittedName>
</protein>
<sequence>MASELCPRCGSVKNMVITTSKTEIINSSGKNENVEVRNFHCETCTSFIRSEIVKVPES</sequence>
<name>A0A1Q8QFK7_9FIRM</name>
<keyword evidence="2" id="KW-1185">Reference proteome</keyword>
<dbReference type="EMBL" id="MLBF01000087">
    <property type="protein sequence ID" value="OLN26114.1"/>
    <property type="molecule type" value="Genomic_DNA"/>
</dbReference>
<dbReference type="AlphaFoldDB" id="A0A1Q8QFK7"/>
<comment type="caution">
    <text evidence="1">The sequence shown here is derived from an EMBL/GenBank/DDBJ whole genome shotgun (WGS) entry which is preliminary data.</text>
</comment>
<gene>
    <name evidence="1" type="ORF">DSOL_5118</name>
</gene>
<organism evidence="1 2">
    <name type="scientific">Desulfosporosinus metallidurans</name>
    <dbReference type="NCBI Taxonomy" id="1888891"/>
    <lineage>
        <taxon>Bacteria</taxon>
        <taxon>Bacillati</taxon>
        <taxon>Bacillota</taxon>
        <taxon>Clostridia</taxon>
        <taxon>Eubacteriales</taxon>
        <taxon>Desulfitobacteriaceae</taxon>
        <taxon>Desulfosporosinus</taxon>
    </lineage>
</organism>